<dbReference type="Gene3D" id="3.30.1640.30">
    <property type="match status" value="1"/>
</dbReference>
<comment type="domain">
    <text evidence="8">The clip domain consists of 35-55 residues which are 'knitted' together usually by 3 conserved disulfide bonds forming a clip-like compact structure.</text>
</comment>
<dbReference type="PANTHER" id="PTHR24260:SF140">
    <property type="entry name" value="SERINE PROTEASE GRASS"/>
    <property type="match status" value="1"/>
</dbReference>
<dbReference type="AlphaFoldDB" id="A0AAW1MIW1"/>
<dbReference type="GO" id="GO:0004252">
    <property type="term" value="F:serine-type endopeptidase activity"/>
    <property type="evidence" value="ECO:0007669"/>
    <property type="project" value="UniProtKB-UniRule"/>
</dbReference>
<dbReference type="PRINTS" id="PR00722">
    <property type="entry name" value="CHYMOTRYPSIN"/>
</dbReference>
<evidence type="ECO:0000256" key="4">
    <source>
        <dbReference type="ARBA" id="ARBA00022825"/>
    </source>
</evidence>
<protein>
    <recommendedName>
        <fullName evidence="8">CLIP domain-containing serine protease</fullName>
        <ecNumber evidence="8">3.4.21.-</ecNumber>
    </recommendedName>
</protein>
<dbReference type="InterPro" id="IPR038565">
    <property type="entry name" value="CLIP_sf"/>
</dbReference>
<keyword evidence="4 8" id="KW-0720">Serine protease</keyword>
<dbReference type="InterPro" id="IPR001314">
    <property type="entry name" value="Peptidase_S1A"/>
</dbReference>
<gene>
    <name evidence="10" type="ORF">QE152_g6242</name>
</gene>
<dbReference type="GO" id="GO:0005576">
    <property type="term" value="C:extracellular region"/>
    <property type="evidence" value="ECO:0007669"/>
    <property type="project" value="UniProtKB-SubCell"/>
</dbReference>
<dbReference type="PROSITE" id="PS50240">
    <property type="entry name" value="TRYPSIN_DOM"/>
    <property type="match status" value="1"/>
</dbReference>
<dbReference type="InterPro" id="IPR009003">
    <property type="entry name" value="Peptidase_S1_PA"/>
</dbReference>
<dbReference type="Gene3D" id="2.40.10.10">
    <property type="entry name" value="Trypsin-like serine proteases"/>
    <property type="match status" value="2"/>
</dbReference>
<name>A0AAW1MIW1_POPJA</name>
<keyword evidence="11" id="KW-1185">Reference proteome</keyword>
<evidence type="ECO:0000256" key="7">
    <source>
        <dbReference type="ARBA" id="ARBA00024195"/>
    </source>
</evidence>
<feature type="signal peptide" evidence="8">
    <location>
        <begin position="1"/>
        <end position="27"/>
    </location>
</feature>
<dbReference type="EMBL" id="JASPKY010000041">
    <property type="protein sequence ID" value="KAK9746225.1"/>
    <property type="molecule type" value="Genomic_DNA"/>
</dbReference>
<dbReference type="SMART" id="SM00020">
    <property type="entry name" value="Tryp_SPc"/>
    <property type="match status" value="1"/>
</dbReference>
<dbReference type="Pfam" id="PF12032">
    <property type="entry name" value="CLIP"/>
    <property type="match status" value="1"/>
</dbReference>
<reference evidence="10 11" key="1">
    <citation type="journal article" date="2024" name="BMC Genomics">
        <title>De novo assembly and annotation of Popillia japonica's genome with initial clues to its potential as an invasive pest.</title>
        <authorList>
            <person name="Cucini C."/>
            <person name="Boschi S."/>
            <person name="Funari R."/>
            <person name="Cardaioli E."/>
            <person name="Iannotti N."/>
            <person name="Marturano G."/>
            <person name="Paoli F."/>
            <person name="Bruttini M."/>
            <person name="Carapelli A."/>
            <person name="Frati F."/>
            <person name="Nardi F."/>
        </authorList>
    </citation>
    <scope>NUCLEOTIDE SEQUENCE [LARGE SCALE GENOMIC DNA]</scope>
    <source>
        <strain evidence="10">DMR45628</strain>
    </source>
</reference>
<accession>A0AAW1MIW1</accession>
<keyword evidence="3 8" id="KW-0378">Hydrolase</keyword>
<evidence type="ECO:0000256" key="5">
    <source>
        <dbReference type="ARBA" id="ARBA00023157"/>
    </source>
</evidence>
<organism evidence="10 11">
    <name type="scientific">Popillia japonica</name>
    <name type="common">Japanese beetle</name>
    <dbReference type="NCBI Taxonomy" id="7064"/>
    <lineage>
        <taxon>Eukaryota</taxon>
        <taxon>Metazoa</taxon>
        <taxon>Ecdysozoa</taxon>
        <taxon>Arthropoda</taxon>
        <taxon>Hexapoda</taxon>
        <taxon>Insecta</taxon>
        <taxon>Pterygota</taxon>
        <taxon>Neoptera</taxon>
        <taxon>Endopterygota</taxon>
        <taxon>Coleoptera</taxon>
        <taxon>Polyphaga</taxon>
        <taxon>Scarabaeiformia</taxon>
        <taxon>Scarabaeidae</taxon>
        <taxon>Rutelinae</taxon>
        <taxon>Popillia</taxon>
    </lineage>
</organism>
<dbReference type="FunFam" id="2.40.10.10:FF:000028">
    <property type="entry name" value="Serine protease easter"/>
    <property type="match status" value="1"/>
</dbReference>
<evidence type="ECO:0000256" key="2">
    <source>
        <dbReference type="ARBA" id="ARBA00022729"/>
    </source>
</evidence>
<dbReference type="SUPFAM" id="SSF50494">
    <property type="entry name" value="Trypsin-like serine proteases"/>
    <property type="match status" value="1"/>
</dbReference>
<keyword evidence="5" id="KW-1015">Disulfide bond</keyword>
<dbReference type="EC" id="3.4.21.-" evidence="8"/>
<dbReference type="Pfam" id="PF00089">
    <property type="entry name" value="Trypsin"/>
    <property type="match status" value="1"/>
</dbReference>
<keyword evidence="8" id="KW-0964">Secreted</keyword>
<evidence type="ECO:0000256" key="6">
    <source>
        <dbReference type="ARBA" id="ARBA00023180"/>
    </source>
</evidence>
<evidence type="ECO:0000256" key="1">
    <source>
        <dbReference type="ARBA" id="ARBA00022670"/>
    </source>
</evidence>
<dbReference type="Proteomes" id="UP001458880">
    <property type="component" value="Unassembled WGS sequence"/>
</dbReference>
<keyword evidence="1 8" id="KW-0645">Protease</keyword>
<sequence length="390" mass="43697">MKSTTRTCASVLILILCVYCKIHPARSWVIDDHGCRLPDNGSGFCTSLDKCETVIYLIDDHDYDSFEAQDILKKYACGVDELKRIKVCCPYTPLNVNSSTMKKKETDHSHHKKVKLLPKDCGLVRPWGLFNGNEANLFEFGWSVLLRYEKRGDPFMCSGSLISSRYILTAASCNFIKYKVIGVRIGEQNVRTLKDCTWEYSAGQKIEYCGPPPQDLLIDSNDFILYPEHNLRTLEHDIALIRLREAADVNGISVFTVCLPISAAEKSNHIDKYTAIGWGVTEHGLSSYDLLKVLKVTEKTDNSDCSETFKEIGRLTEGRMCLRDTQNGEVCVEDIGGPLMGYFTKNQTPITVQYGLVSLRTAKCGNGASIPTVYTNVAPYVGWILDNLEP</sequence>
<comment type="caution">
    <text evidence="10">The sequence shown here is derived from an EMBL/GenBank/DDBJ whole genome shotgun (WGS) entry which is preliminary data.</text>
</comment>
<comment type="subcellular location">
    <subcellularLocation>
        <location evidence="8">Secreted</location>
    </subcellularLocation>
</comment>
<dbReference type="InterPro" id="IPR051333">
    <property type="entry name" value="CLIP_Serine_Protease"/>
</dbReference>
<dbReference type="GO" id="GO:0006508">
    <property type="term" value="P:proteolysis"/>
    <property type="evidence" value="ECO:0007669"/>
    <property type="project" value="UniProtKB-KW"/>
</dbReference>
<feature type="chain" id="PRO_5043097515" description="CLIP domain-containing serine protease" evidence="8">
    <location>
        <begin position="28"/>
        <end position="390"/>
    </location>
</feature>
<feature type="domain" description="Peptidase S1" evidence="9">
    <location>
        <begin position="129"/>
        <end position="389"/>
    </location>
</feature>
<dbReference type="InterPro" id="IPR043504">
    <property type="entry name" value="Peptidase_S1_PA_chymotrypsin"/>
</dbReference>
<dbReference type="InterPro" id="IPR001254">
    <property type="entry name" value="Trypsin_dom"/>
</dbReference>
<keyword evidence="6" id="KW-0325">Glycoprotein</keyword>
<dbReference type="PANTHER" id="PTHR24260">
    <property type="match status" value="1"/>
</dbReference>
<evidence type="ECO:0000313" key="11">
    <source>
        <dbReference type="Proteomes" id="UP001458880"/>
    </source>
</evidence>
<evidence type="ECO:0000256" key="3">
    <source>
        <dbReference type="ARBA" id="ARBA00022801"/>
    </source>
</evidence>
<evidence type="ECO:0000259" key="9">
    <source>
        <dbReference type="PROSITE" id="PS50240"/>
    </source>
</evidence>
<keyword evidence="2 8" id="KW-0732">Signal</keyword>
<evidence type="ECO:0000313" key="10">
    <source>
        <dbReference type="EMBL" id="KAK9746225.1"/>
    </source>
</evidence>
<proteinExistence type="inferred from homology"/>
<dbReference type="InterPro" id="IPR022700">
    <property type="entry name" value="CLIP"/>
</dbReference>
<comment type="similarity">
    <text evidence="7 8">Belongs to the peptidase S1 family. CLIP subfamily.</text>
</comment>
<evidence type="ECO:0000256" key="8">
    <source>
        <dbReference type="RuleBase" id="RU366078"/>
    </source>
</evidence>